<dbReference type="EMBL" id="BGZK01000306">
    <property type="protein sequence ID" value="GBP35608.1"/>
    <property type="molecule type" value="Genomic_DNA"/>
</dbReference>
<evidence type="ECO:0000313" key="2">
    <source>
        <dbReference type="Proteomes" id="UP000299102"/>
    </source>
</evidence>
<dbReference type="AlphaFoldDB" id="A0A4C1V9P0"/>
<dbReference type="Proteomes" id="UP000299102">
    <property type="component" value="Unassembled WGS sequence"/>
</dbReference>
<name>A0A4C1V9P0_EUMVA</name>
<evidence type="ECO:0000313" key="1">
    <source>
        <dbReference type="EMBL" id="GBP35608.1"/>
    </source>
</evidence>
<sequence>MTQFDYSFHESRSSVSESFGGPLFFSSSDIMVVIQEDLLRRVLLIQEKPISSGGPSYFGDGTKTLKIISEGKTESGSRRVRTPVPPPGIQTWGYAGIPPDYFYEYYDTHEDNYKE</sequence>
<accession>A0A4C1V9P0</accession>
<gene>
    <name evidence="1" type="ORF">EVAR_33810_1</name>
</gene>
<proteinExistence type="predicted"/>
<comment type="caution">
    <text evidence="1">The sequence shown here is derived from an EMBL/GenBank/DDBJ whole genome shotgun (WGS) entry which is preliminary data.</text>
</comment>
<keyword evidence="2" id="KW-1185">Reference proteome</keyword>
<reference evidence="1 2" key="1">
    <citation type="journal article" date="2019" name="Commun. Biol.">
        <title>The bagworm genome reveals a unique fibroin gene that provides high tensile strength.</title>
        <authorList>
            <person name="Kono N."/>
            <person name="Nakamura H."/>
            <person name="Ohtoshi R."/>
            <person name="Tomita M."/>
            <person name="Numata K."/>
            <person name="Arakawa K."/>
        </authorList>
    </citation>
    <scope>NUCLEOTIDE SEQUENCE [LARGE SCALE GENOMIC DNA]</scope>
</reference>
<protein>
    <submittedName>
        <fullName evidence="1">Uncharacterized protein</fullName>
    </submittedName>
</protein>
<organism evidence="1 2">
    <name type="scientific">Eumeta variegata</name>
    <name type="common">Bagworm moth</name>
    <name type="synonym">Eumeta japonica</name>
    <dbReference type="NCBI Taxonomy" id="151549"/>
    <lineage>
        <taxon>Eukaryota</taxon>
        <taxon>Metazoa</taxon>
        <taxon>Ecdysozoa</taxon>
        <taxon>Arthropoda</taxon>
        <taxon>Hexapoda</taxon>
        <taxon>Insecta</taxon>
        <taxon>Pterygota</taxon>
        <taxon>Neoptera</taxon>
        <taxon>Endopterygota</taxon>
        <taxon>Lepidoptera</taxon>
        <taxon>Glossata</taxon>
        <taxon>Ditrysia</taxon>
        <taxon>Tineoidea</taxon>
        <taxon>Psychidae</taxon>
        <taxon>Oiketicinae</taxon>
        <taxon>Eumeta</taxon>
    </lineage>
</organism>